<organism evidence="1">
    <name type="scientific">marine sediment metagenome</name>
    <dbReference type="NCBI Taxonomy" id="412755"/>
    <lineage>
        <taxon>unclassified sequences</taxon>
        <taxon>metagenomes</taxon>
        <taxon>ecological metagenomes</taxon>
    </lineage>
</organism>
<gene>
    <name evidence="1" type="ORF">S03H2_15903</name>
</gene>
<name>X1GUM2_9ZZZZ</name>
<protein>
    <submittedName>
        <fullName evidence="1">Uncharacterized protein</fullName>
    </submittedName>
</protein>
<comment type="caution">
    <text evidence="1">The sequence shown here is derived from an EMBL/GenBank/DDBJ whole genome shotgun (WGS) entry which is preliminary data.</text>
</comment>
<proteinExistence type="predicted"/>
<accession>X1GUM2</accession>
<sequence>MTPQKNSVKNTSSNKNSFNLNNLSMREFETFSDFFKARRRRIKCFEKIYRFEF</sequence>
<reference evidence="1" key="1">
    <citation type="journal article" date="2014" name="Front. Microbiol.">
        <title>High frequency of phylogenetically diverse reductive dehalogenase-homologous genes in deep subseafloor sedimentary metagenomes.</title>
        <authorList>
            <person name="Kawai M."/>
            <person name="Futagami T."/>
            <person name="Toyoda A."/>
            <person name="Takaki Y."/>
            <person name="Nishi S."/>
            <person name="Hori S."/>
            <person name="Arai W."/>
            <person name="Tsubouchi T."/>
            <person name="Morono Y."/>
            <person name="Uchiyama I."/>
            <person name="Ito T."/>
            <person name="Fujiyama A."/>
            <person name="Inagaki F."/>
            <person name="Takami H."/>
        </authorList>
    </citation>
    <scope>NUCLEOTIDE SEQUENCE</scope>
    <source>
        <strain evidence="1">Expedition CK06-06</strain>
    </source>
</reference>
<dbReference type="AlphaFoldDB" id="X1GUM2"/>
<dbReference type="EMBL" id="BARU01008094">
    <property type="protein sequence ID" value="GAH36713.1"/>
    <property type="molecule type" value="Genomic_DNA"/>
</dbReference>
<evidence type="ECO:0000313" key="1">
    <source>
        <dbReference type="EMBL" id="GAH36713.1"/>
    </source>
</evidence>